<proteinExistence type="predicted"/>
<sequence length="95" mass="10320">MSVEDDPITWVGSNHKYRAITLTGIPSSNALTGTRRMGFTTTTIPTTTLVPGSADLQMPEELLRVPGRCPPPAAPRRSPPPRLLAWSAARKSLPW</sequence>
<dbReference type="Proteomes" id="UP000030693">
    <property type="component" value="Unassembled WGS sequence"/>
</dbReference>
<gene>
    <name evidence="1" type="ORF">H696_02351</name>
</gene>
<name>A0A058ZBV2_FONAL</name>
<dbReference type="EMBL" id="KB932203">
    <property type="protein sequence ID" value="KCV71403.1"/>
    <property type="molecule type" value="Genomic_DNA"/>
</dbReference>
<dbReference type="AlphaFoldDB" id="A0A058ZBV2"/>
<dbReference type="RefSeq" id="XP_009494526.1">
    <property type="nucleotide sequence ID" value="XM_009496251.1"/>
</dbReference>
<protein>
    <submittedName>
        <fullName evidence="1">Uncharacterized protein</fullName>
    </submittedName>
</protein>
<evidence type="ECO:0000313" key="1">
    <source>
        <dbReference type="EMBL" id="KCV71403.1"/>
    </source>
</evidence>
<keyword evidence="2" id="KW-1185">Reference proteome</keyword>
<dbReference type="GeneID" id="20527076"/>
<evidence type="ECO:0000313" key="2">
    <source>
        <dbReference type="Proteomes" id="UP000030693"/>
    </source>
</evidence>
<accession>A0A058ZBV2</accession>
<organism evidence="1">
    <name type="scientific">Fonticula alba</name>
    <name type="common">Slime mold</name>
    <dbReference type="NCBI Taxonomy" id="691883"/>
    <lineage>
        <taxon>Eukaryota</taxon>
        <taxon>Rotosphaerida</taxon>
        <taxon>Fonticulaceae</taxon>
        <taxon>Fonticula</taxon>
    </lineage>
</organism>
<reference evidence="1" key="1">
    <citation type="submission" date="2013-04" db="EMBL/GenBank/DDBJ databases">
        <title>The Genome Sequence of Fonticula alba ATCC 38817.</title>
        <authorList>
            <consortium name="The Broad Institute Genomics Platform"/>
            <person name="Russ C."/>
            <person name="Cuomo C."/>
            <person name="Burger G."/>
            <person name="Gray M.W."/>
            <person name="Holland P.W.H."/>
            <person name="King N."/>
            <person name="Lang F.B.F."/>
            <person name="Roger A.J."/>
            <person name="Ruiz-Trillo I."/>
            <person name="Brown M."/>
            <person name="Walker B."/>
            <person name="Young S."/>
            <person name="Zeng Q."/>
            <person name="Gargeya S."/>
            <person name="Fitzgerald M."/>
            <person name="Haas B."/>
            <person name="Abouelleil A."/>
            <person name="Allen A.W."/>
            <person name="Alvarado L."/>
            <person name="Arachchi H.M."/>
            <person name="Berlin A.M."/>
            <person name="Chapman S.B."/>
            <person name="Gainer-Dewar J."/>
            <person name="Goldberg J."/>
            <person name="Griggs A."/>
            <person name="Gujja S."/>
            <person name="Hansen M."/>
            <person name="Howarth C."/>
            <person name="Imamovic A."/>
            <person name="Ireland A."/>
            <person name="Larimer J."/>
            <person name="McCowan C."/>
            <person name="Murphy C."/>
            <person name="Pearson M."/>
            <person name="Poon T.W."/>
            <person name="Priest M."/>
            <person name="Roberts A."/>
            <person name="Saif S."/>
            <person name="Shea T."/>
            <person name="Sisk P."/>
            <person name="Sykes S."/>
            <person name="Wortman J."/>
            <person name="Nusbaum C."/>
            <person name="Birren B."/>
        </authorList>
    </citation>
    <scope>NUCLEOTIDE SEQUENCE [LARGE SCALE GENOMIC DNA]</scope>
    <source>
        <strain evidence="1">ATCC 38817</strain>
    </source>
</reference>